<dbReference type="GO" id="GO:0004674">
    <property type="term" value="F:protein serine/threonine kinase activity"/>
    <property type="evidence" value="ECO:0000318"/>
    <property type="project" value="GO_Central"/>
</dbReference>
<dbReference type="InterPro" id="IPR000014">
    <property type="entry name" value="PAS"/>
</dbReference>
<keyword evidence="12" id="KW-0675">Receptor</keyword>
<keyword evidence="11" id="KW-0157">Chromophore</keyword>
<evidence type="ECO:0000256" key="15">
    <source>
        <dbReference type="SAM" id="MobiDB-lite"/>
    </source>
</evidence>
<dbReference type="GO" id="GO:0005634">
    <property type="term" value="C:nucleus"/>
    <property type="evidence" value="ECO:0000318"/>
    <property type="project" value="GO_Central"/>
</dbReference>
<keyword evidence="20" id="KW-1185">Reference proteome</keyword>
<evidence type="ECO:0000256" key="2">
    <source>
        <dbReference type="ARBA" id="ARBA00009903"/>
    </source>
</evidence>
<evidence type="ECO:0000256" key="1">
    <source>
        <dbReference type="ARBA" id="ARBA00001917"/>
    </source>
</evidence>
<dbReference type="EC" id="2.7.11.1" evidence="3"/>
<evidence type="ECO:0000259" key="18">
    <source>
        <dbReference type="PROSITE" id="PS50113"/>
    </source>
</evidence>
<dbReference type="Proteomes" id="UP000029981">
    <property type="component" value="Chromosome 7"/>
</dbReference>
<feature type="domain" description="PAS" evidence="17">
    <location>
        <begin position="381"/>
        <end position="454"/>
    </location>
</feature>
<dbReference type="PANTHER" id="PTHR45637">
    <property type="entry name" value="FLIPPASE KINASE 1-RELATED"/>
    <property type="match status" value="1"/>
</dbReference>
<evidence type="ECO:0000256" key="7">
    <source>
        <dbReference type="ARBA" id="ARBA00022679"/>
    </source>
</evidence>
<keyword evidence="6" id="KW-0716">Sensory transduction</keyword>
<dbReference type="Gene3D" id="3.30.200.20">
    <property type="entry name" value="Phosphorylase Kinase, domain 1"/>
    <property type="match status" value="1"/>
</dbReference>
<dbReference type="InterPro" id="IPR008271">
    <property type="entry name" value="Ser/Thr_kinase_AS"/>
</dbReference>
<evidence type="ECO:0000256" key="5">
    <source>
        <dbReference type="ARBA" id="ARBA00022543"/>
    </source>
</evidence>
<dbReference type="SMART" id="SM00220">
    <property type="entry name" value="S_TKc"/>
    <property type="match status" value="1"/>
</dbReference>
<dbReference type="SMART" id="SM00091">
    <property type="entry name" value="PAS"/>
    <property type="match status" value="2"/>
</dbReference>
<feature type="domain" description="PAS" evidence="17">
    <location>
        <begin position="148"/>
        <end position="221"/>
    </location>
</feature>
<dbReference type="GO" id="GO:0005737">
    <property type="term" value="C:cytoplasm"/>
    <property type="evidence" value="ECO:0000318"/>
    <property type="project" value="GO_Central"/>
</dbReference>
<comment type="catalytic activity">
    <reaction evidence="14">
        <text>L-seryl-[protein] + ATP = O-phospho-L-seryl-[protein] + ADP + H(+)</text>
        <dbReference type="Rhea" id="RHEA:17989"/>
        <dbReference type="Rhea" id="RHEA-COMP:9863"/>
        <dbReference type="Rhea" id="RHEA-COMP:11604"/>
        <dbReference type="ChEBI" id="CHEBI:15378"/>
        <dbReference type="ChEBI" id="CHEBI:29999"/>
        <dbReference type="ChEBI" id="CHEBI:30616"/>
        <dbReference type="ChEBI" id="CHEBI:83421"/>
        <dbReference type="ChEBI" id="CHEBI:456216"/>
        <dbReference type="EC" id="2.7.11.1"/>
    </reaction>
</comment>
<gene>
    <name evidence="19" type="ORF">Csa_7G029980</name>
</gene>
<evidence type="ECO:0000256" key="13">
    <source>
        <dbReference type="ARBA" id="ARBA00047899"/>
    </source>
</evidence>
<sequence length="913" mass="104284">MIFKNRKSSLLSKIFPLELLPCSTCTYVREEDQKMDEKREIEEPPSCNFSSSAHQINPTEKRTPIEVFQVPASSGDRQSKGEATHEPDEPKSSLSSFRPAASMEASKKWMAFESENFDITKTYTKNFGGSFRSYSTKILETNMTKRTAEENKIDRLSSLQLTYVISDATKPDYPIMFASNRFLAMTGYTLDEVIGRNCRFLQGPETDKNEVAKIRHAIRKGNSYCGKLLNYKKNGTPFWNLLTVGPVKDSHGRIIRFIGMQVEIAKDIEGKEKTVRSMSITEVQAERAIRSIVEVDIVKSLRSHWHDADTKHQEPEKTNADYASSKALDKNFTTADNQKARFKERTLGSAVEREEKTVVETYLFKPKDGDHVAKRERDIRQGTELATTLERIKKIFFITNPRLPDNPIIFASHRFLDSTEYTLEEVLGRNFCFLQGPETDQATVSKINDAIEEQREITLQIINYTKSGKKFSNLFHLQPMCDQMKGELQYFIGVQIHQKPSRNRLFDRTEHGSAKLAKAVAENVVKAVRELPDANLKPTNFWAIYCQPVLPRPHKKYSPSWIAIQKITSHGENVGLHHFKPIKPLGFGDIGSVHLVELKGTGELFAMKAIEKSVILNRNKVHRACMEREIISLLDHPFMPTLYSSFQTSTHIFLIMDFCPGGELFTFLDKQPMKMFKEEAARFYAAEVVIALEYLHCLGIIYRDLKPENILLQKDGHIILADFDLSFKTSNIQTIESSPPRKKTRRHKSLPMFVVEPMVELNSFIGTEEYIAPEIIMGAGHGSSIDWWTLGILLYEMLYGRTPFKGKNRNKTFANILFKDLTFPISIQVSLAAKQLIDALLQRDPARRLGSRTGSDEIKRHPFFRQVNWPKIRTMTPPSPEVALQIIERDPKANDLNWEDGMLSHSMGSANIF</sequence>
<proteinExistence type="inferred from homology"/>
<protein>
    <recommendedName>
        <fullName evidence="3">non-specific serine/threonine protein kinase</fullName>
        <ecNumber evidence="3">2.7.11.1</ecNumber>
    </recommendedName>
</protein>
<keyword evidence="5" id="KW-0600">Photoreceptor protein</keyword>
<dbReference type="Pfam" id="PF00069">
    <property type="entry name" value="Pkinase"/>
    <property type="match status" value="1"/>
</dbReference>
<dbReference type="eggNOG" id="ENOG502QPPH">
    <property type="taxonomic scope" value="Eukaryota"/>
</dbReference>
<reference evidence="19 20" key="1">
    <citation type="journal article" date="2009" name="Nat. Genet.">
        <title>The genome of the cucumber, Cucumis sativus L.</title>
        <authorList>
            <person name="Huang S."/>
            <person name="Li R."/>
            <person name="Zhang Z."/>
            <person name="Li L."/>
            <person name="Gu X."/>
            <person name="Fan W."/>
            <person name="Lucas W.J."/>
            <person name="Wang X."/>
            <person name="Xie B."/>
            <person name="Ni P."/>
            <person name="Ren Y."/>
            <person name="Zhu H."/>
            <person name="Li J."/>
            <person name="Lin K."/>
            <person name="Jin W."/>
            <person name="Fei Z."/>
            <person name="Li G."/>
            <person name="Staub J."/>
            <person name="Kilian A."/>
            <person name="van der Vossen E.A."/>
            <person name="Wu Y."/>
            <person name="Guo J."/>
            <person name="He J."/>
            <person name="Jia Z."/>
            <person name="Ren Y."/>
            <person name="Tian G."/>
            <person name="Lu Y."/>
            <person name="Ruan J."/>
            <person name="Qian W."/>
            <person name="Wang M."/>
            <person name="Huang Q."/>
            <person name="Li B."/>
            <person name="Xuan Z."/>
            <person name="Cao J."/>
            <person name="Asan"/>
            <person name="Wu Z."/>
            <person name="Zhang J."/>
            <person name="Cai Q."/>
            <person name="Bai Y."/>
            <person name="Zhao B."/>
            <person name="Han Y."/>
            <person name="Li Y."/>
            <person name="Li X."/>
            <person name="Wang S."/>
            <person name="Shi Q."/>
            <person name="Liu S."/>
            <person name="Cho W.K."/>
            <person name="Kim J.Y."/>
            <person name="Xu Y."/>
            <person name="Heller-Uszynska K."/>
            <person name="Miao H."/>
            <person name="Cheng Z."/>
            <person name="Zhang S."/>
            <person name="Wu J."/>
            <person name="Yang Y."/>
            <person name="Kang H."/>
            <person name="Li M."/>
            <person name="Liang H."/>
            <person name="Ren X."/>
            <person name="Shi Z."/>
            <person name="Wen M."/>
            <person name="Jian M."/>
            <person name="Yang H."/>
            <person name="Zhang G."/>
            <person name="Yang Z."/>
            <person name="Chen R."/>
            <person name="Liu S."/>
            <person name="Li J."/>
            <person name="Ma L."/>
            <person name="Liu H."/>
            <person name="Zhou Y."/>
            <person name="Zhao J."/>
            <person name="Fang X."/>
            <person name="Li G."/>
            <person name="Fang L."/>
            <person name="Li Y."/>
            <person name="Liu D."/>
            <person name="Zheng H."/>
            <person name="Zhang Y."/>
            <person name="Qin N."/>
            <person name="Li Z."/>
            <person name="Yang G."/>
            <person name="Yang S."/>
            <person name="Bolund L."/>
            <person name="Kristiansen K."/>
            <person name="Zheng H."/>
            <person name="Li S."/>
            <person name="Zhang X."/>
            <person name="Yang H."/>
            <person name="Wang J."/>
            <person name="Sun R."/>
            <person name="Zhang B."/>
            <person name="Jiang S."/>
            <person name="Wang J."/>
            <person name="Du Y."/>
            <person name="Li S."/>
        </authorList>
    </citation>
    <scope>NUCLEOTIDE SEQUENCE [LARGE SCALE GENOMIC DNA]</scope>
    <source>
        <strain evidence="20">cv. 9930</strain>
    </source>
</reference>
<dbReference type="InterPro" id="IPR000700">
    <property type="entry name" value="PAS-assoc_C"/>
</dbReference>
<reference evidence="19 20" key="2">
    <citation type="journal article" date="2009" name="PLoS ONE">
        <title>An integrated genetic and cytogenetic map of the cucumber genome.</title>
        <authorList>
            <person name="Ren Y."/>
            <person name="Zhang Z."/>
            <person name="Liu J."/>
            <person name="Staub J.E."/>
            <person name="Han Y."/>
            <person name="Cheng Z."/>
            <person name="Li X."/>
            <person name="Lu J."/>
            <person name="Miao H."/>
            <person name="Kang H."/>
            <person name="Xie B."/>
            <person name="Gu X."/>
            <person name="Wang X."/>
            <person name="Du Y."/>
            <person name="Jin W."/>
            <person name="Huang S."/>
        </authorList>
    </citation>
    <scope>NUCLEOTIDE SEQUENCE [LARGE SCALE GENOMIC DNA]</scope>
    <source>
        <strain evidence="20">cv. 9930</strain>
    </source>
</reference>
<evidence type="ECO:0000313" key="20">
    <source>
        <dbReference type="Proteomes" id="UP000029981"/>
    </source>
</evidence>
<keyword evidence="10" id="KW-0067">ATP-binding</keyword>
<dbReference type="GO" id="GO:0009882">
    <property type="term" value="F:blue light photoreceptor activity"/>
    <property type="evidence" value="ECO:0007669"/>
    <property type="project" value="UniProtKB-ARBA"/>
</dbReference>
<name>A0A0A0K305_CUCSA</name>
<dbReference type="STRING" id="3659.A0A0A0K305"/>
<evidence type="ECO:0000256" key="4">
    <source>
        <dbReference type="ARBA" id="ARBA00022527"/>
    </source>
</evidence>
<comment type="similarity">
    <text evidence="2">Belongs to the protein kinase superfamily. AGC Ser/Thr protein kinase family.</text>
</comment>
<dbReference type="SUPFAM" id="SSF56112">
    <property type="entry name" value="Protein kinase-like (PK-like)"/>
    <property type="match status" value="1"/>
</dbReference>
<dbReference type="CDD" id="cd00130">
    <property type="entry name" value="PAS"/>
    <property type="match status" value="1"/>
</dbReference>
<comment type="cofactor">
    <cofactor evidence="1">
        <name>FMN</name>
        <dbReference type="ChEBI" id="CHEBI:58210"/>
    </cofactor>
</comment>
<dbReference type="Gramene" id="KGN43384">
    <property type="protein sequence ID" value="KGN43384"/>
    <property type="gene ID" value="Csa_7G029980"/>
</dbReference>
<feature type="compositionally biased region" description="Polar residues" evidence="15">
    <location>
        <begin position="47"/>
        <end position="58"/>
    </location>
</feature>
<dbReference type="FunFam" id="1.10.510.10:FF:000265">
    <property type="entry name" value="Putative LOV domain-containing protein"/>
    <property type="match status" value="1"/>
</dbReference>
<keyword evidence="4" id="KW-0723">Serine/threonine-protein kinase</keyword>
<organism evidence="19 20">
    <name type="scientific">Cucumis sativus</name>
    <name type="common">Cucumber</name>
    <dbReference type="NCBI Taxonomy" id="3659"/>
    <lineage>
        <taxon>Eukaryota</taxon>
        <taxon>Viridiplantae</taxon>
        <taxon>Streptophyta</taxon>
        <taxon>Embryophyta</taxon>
        <taxon>Tracheophyta</taxon>
        <taxon>Spermatophyta</taxon>
        <taxon>Magnoliopsida</taxon>
        <taxon>eudicotyledons</taxon>
        <taxon>Gunneridae</taxon>
        <taxon>Pentapetalae</taxon>
        <taxon>rosids</taxon>
        <taxon>fabids</taxon>
        <taxon>Cucurbitales</taxon>
        <taxon>Cucurbitaceae</taxon>
        <taxon>Benincaseae</taxon>
        <taxon>Cucumis</taxon>
    </lineage>
</organism>
<feature type="domain" description="Protein kinase" evidence="16">
    <location>
        <begin position="579"/>
        <end position="864"/>
    </location>
</feature>
<dbReference type="Pfam" id="PF13426">
    <property type="entry name" value="PAS_9"/>
    <property type="match status" value="2"/>
</dbReference>
<evidence type="ECO:0000256" key="12">
    <source>
        <dbReference type="ARBA" id="ARBA00023170"/>
    </source>
</evidence>
<dbReference type="PROSITE" id="PS50112">
    <property type="entry name" value="PAS"/>
    <property type="match status" value="2"/>
</dbReference>
<dbReference type="GO" id="GO:0005886">
    <property type="term" value="C:plasma membrane"/>
    <property type="evidence" value="ECO:0000318"/>
    <property type="project" value="GO_Central"/>
</dbReference>
<dbReference type="AlphaFoldDB" id="A0A0A0K305"/>
<evidence type="ECO:0000259" key="16">
    <source>
        <dbReference type="PROSITE" id="PS50011"/>
    </source>
</evidence>
<dbReference type="NCBIfam" id="TIGR00229">
    <property type="entry name" value="sensory_box"/>
    <property type="match status" value="1"/>
</dbReference>
<evidence type="ECO:0000256" key="10">
    <source>
        <dbReference type="ARBA" id="ARBA00022840"/>
    </source>
</evidence>
<dbReference type="PROSITE" id="PS00108">
    <property type="entry name" value="PROTEIN_KINASE_ST"/>
    <property type="match status" value="1"/>
</dbReference>
<dbReference type="SUPFAM" id="SSF55785">
    <property type="entry name" value="PYP-like sensor domain (PAS domain)"/>
    <property type="match status" value="2"/>
</dbReference>
<feature type="compositionally biased region" description="Basic and acidic residues" evidence="15">
    <location>
        <begin position="77"/>
        <end position="91"/>
    </location>
</feature>
<evidence type="ECO:0000256" key="9">
    <source>
        <dbReference type="ARBA" id="ARBA00022777"/>
    </source>
</evidence>
<evidence type="ECO:0000256" key="11">
    <source>
        <dbReference type="ARBA" id="ARBA00022991"/>
    </source>
</evidence>
<dbReference type="InterPro" id="IPR035965">
    <property type="entry name" value="PAS-like_dom_sf"/>
</dbReference>
<evidence type="ECO:0000256" key="6">
    <source>
        <dbReference type="ARBA" id="ARBA00022606"/>
    </source>
</evidence>
<dbReference type="InterPro" id="IPR000719">
    <property type="entry name" value="Prot_kinase_dom"/>
</dbReference>
<keyword evidence="9" id="KW-0418">Kinase</keyword>
<feature type="compositionally biased region" description="Basic and acidic residues" evidence="15">
    <location>
        <begin position="32"/>
        <end position="42"/>
    </location>
</feature>
<dbReference type="SMART" id="SM00086">
    <property type="entry name" value="PAC"/>
    <property type="match status" value="2"/>
</dbReference>
<comment type="catalytic activity">
    <reaction evidence="13">
        <text>L-threonyl-[protein] + ATP = O-phospho-L-threonyl-[protein] + ADP + H(+)</text>
        <dbReference type="Rhea" id="RHEA:46608"/>
        <dbReference type="Rhea" id="RHEA-COMP:11060"/>
        <dbReference type="Rhea" id="RHEA-COMP:11605"/>
        <dbReference type="ChEBI" id="CHEBI:15378"/>
        <dbReference type="ChEBI" id="CHEBI:30013"/>
        <dbReference type="ChEBI" id="CHEBI:30616"/>
        <dbReference type="ChEBI" id="CHEBI:61977"/>
        <dbReference type="ChEBI" id="CHEBI:456216"/>
        <dbReference type="EC" id="2.7.11.1"/>
    </reaction>
</comment>
<reference evidence="19 20" key="4">
    <citation type="journal article" date="2011" name="BMC Genomics">
        <title>RNA-Seq improves annotation of protein-coding genes in the cucumber genome.</title>
        <authorList>
            <person name="Li Z."/>
            <person name="Zhang Z."/>
            <person name="Yan P."/>
            <person name="Huang S."/>
            <person name="Fei Z."/>
            <person name="Lin K."/>
        </authorList>
    </citation>
    <scope>NUCLEOTIDE SEQUENCE [LARGE SCALE GENOMIC DNA]</scope>
    <source>
        <strain evidence="20">cv. 9930</strain>
    </source>
</reference>
<feature type="domain" description="PAC" evidence="18">
    <location>
        <begin position="222"/>
        <end position="276"/>
    </location>
</feature>
<keyword evidence="7" id="KW-0808">Transferase</keyword>
<evidence type="ECO:0000313" key="19">
    <source>
        <dbReference type="EMBL" id="KGN43384.1"/>
    </source>
</evidence>
<dbReference type="PROSITE" id="PS50113">
    <property type="entry name" value="PAC"/>
    <property type="match status" value="1"/>
</dbReference>
<evidence type="ECO:0000256" key="3">
    <source>
        <dbReference type="ARBA" id="ARBA00012513"/>
    </source>
</evidence>
<dbReference type="PROSITE" id="PS50011">
    <property type="entry name" value="PROTEIN_KINASE_DOM"/>
    <property type="match status" value="1"/>
</dbReference>
<accession>A0A0A0K305</accession>
<dbReference type="CDD" id="cd05574">
    <property type="entry name" value="STKc_phototropin_like"/>
    <property type="match status" value="1"/>
</dbReference>
<evidence type="ECO:0000259" key="17">
    <source>
        <dbReference type="PROSITE" id="PS50112"/>
    </source>
</evidence>
<dbReference type="GO" id="GO:0005524">
    <property type="term" value="F:ATP binding"/>
    <property type="evidence" value="ECO:0007669"/>
    <property type="project" value="UniProtKB-KW"/>
</dbReference>
<dbReference type="Gene3D" id="3.30.450.20">
    <property type="entry name" value="PAS domain"/>
    <property type="match status" value="2"/>
</dbReference>
<evidence type="ECO:0000256" key="14">
    <source>
        <dbReference type="ARBA" id="ARBA00048679"/>
    </source>
</evidence>
<feature type="region of interest" description="Disordered" evidence="15">
    <location>
        <begin position="32"/>
        <end position="98"/>
    </location>
</feature>
<dbReference type="EMBL" id="CM002928">
    <property type="protein sequence ID" value="KGN43384.1"/>
    <property type="molecule type" value="Genomic_DNA"/>
</dbReference>
<keyword evidence="8" id="KW-0547">Nucleotide-binding</keyword>
<dbReference type="InterPro" id="IPR011009">
    <property type="entry name" value="Kinase-like_dom_sf"/>
</dbReference>
<evidence type="ECO:0000256" key="8">
    <source>
        <dbReference type="ARBA" id="ARBA00022741"/>
    </source>
</evidence>
<dbReference type="Gene3D" id="1.10.510.10">
    <property type="entry name" value="Transferase(Phosphotransferase) domain 1"/>
    <property type="match status" value="1"/>
</dbReference>
<dbReference type="InterPro" id="IPR001610">
    <property type="entry name" value="PAC"/>
</dbReference>
<reference evidence="19 20" key="3">
    <citation type="journal article" date="2010" name="BMC Genomics">
        <title>Transcriptome sequencing and comparative analysis of cucumber flowers with different sex types.</title>
        <authorList>
            <person name="Guo S."/>
            <person name="Zheng Y."/>
            <person name="Joung J.G."/>
            <person name="Liu S."/>
            <person name="Zhang Z."/>
            <person name="Crasta O.R."/>
            <person name="Sobral B.W."/>
            <person name="Xu Y."/>
            <person name="Huang S."/>
            <person name="Fei Z."/>
        </authorList>
    </citation>
    <scope>NUCLEOTIDE SEQUENCE [LARGE SCALE GENOMIC DNA]</scope>
    <source>
        <strain evidence="20">cv. 9930</strain>
    </source>
</reference>